<dbReference type="GO" id="GO:0000122">
    <property type="term" value="P:negative regulation of transcription by RNA polymerase II"/>
    <property type="evidence" value="ECO:0007669"/>
    <property type="project" value="TreeGrafter"/>
</dbReference>
<proteinExistence type="evidence at transcript level"/>
<organism evidence="1">
    <name type="scientific">Tabanus bromius</name>
    <name type="common">Band-eyed brown horse fly</name>
    <dbReference type="NCBI Taxonomy" id="304241"/>
    <lineage>
        <taxon>Eukaryota</taxon>
        <taxon>Metazoa</taxon>
        <taxon>Ecdysozoa</taxon>
        <taxon>Arthropoda</taxon>
        <taxon>Hexapoda</taxon>
        <taxon>Insecta</taxon>
        <taxon>Pterygota</taxon>
        <taxon>Neoptera</taxon>
        <taxon>Endopterygota</taxon>
        <taxon>Diptera</taxon>
        <taxon>Brachycera</taxon>
        <taxon>Tabanomorpha</taxon>
        <taxon>Tabanoidea</taxon>
        <taxon>Tabanidae</taxon>
        <taxon>Tabanus</taxon>
    </lineage>
</organism>
<evidence type="ECO:0000313" key="1">
    <source>
        <dbReference type="EMBL" id="JAI16638.1"/>
    </source>
</evidence>
<accession>A0A0K8TR85</accession>
<dbReference type="GO" id="GO:0031523">
    <property type="term" value="C:Myb complex"/>
    <property type="evidence" value="ECO:0007669"/>
    <property type="project" value="TreeGrafter"/>
</dbReference>
<dbReference type="AlphaFoldDB" id="A0A0K8TR85"/>
<reference evidence="1" key="1">
    <citation type="journal article" date="2015" name="Insect Biochem. Mol. Biol.">
        <title>An insight into the sialome of the horse fly, Tabanus bromius.</title>
        <authorList>
            <person name="Ribeiro J.M."/>
            <person name="Kazimirova M."/>
            <person name="Takac P."/>
            <person name="Andersen J.F."/>
            <person name="Francischetti I.M."/>
        </authorList>
    </citation>
    <scope>NUCLEOTIDE SEQUENCE</scope>
</reference>
<dbReference type="InterPro" id="IPR028226">
    <property type="entry name" value="LIN37"/>
</dbReference>
<dbReference type="GO" id="GO:0017053">
    <property type="term" value="C:transcription repressor complex"/>
    <property type="evidence" value="ECO:0007669"/>
    <property type="project" value="InterPro"/>
</dbReference>
<feature type="non-terminal residue" evidence="1">
    <location>
        <position position="1"/>
    </location>
</feature>
<dbReference type="Pfam" id="PF15306">
    <property type="entry name" value="LIN37"/>
    <property type="match status" value="1"/>
</dbReference>
<name>A0A0K8TR85_TABBR</name>
<dbReference type="PANTHER" id="PTHR31336:SF3">
    <property type="entry name" value="PROTEIN LIN-37 HOMOLOG"/>
    <property type="match status" value="1"/>
</dbReference>
<dbReference type="EMBL" id="GDAI01000965">
    <property type="protein sequence ID" value="JAI16638.1"/>
    <property type="molecule type" value="mRNA"/>
</dbReference>
<dbReference type="PANTHER" id="PTHR31336">
    <property type="entry name" value="LIN37 HOMOLOG"/>
    <property type="match status" value="1"/>
</dbReference>
<sequence length="214" mass="24998">DVLLARGRLKGVLQDLVGGTDDELCEEQERVYHLPARGRPPKRVKKENTETPNQLHQSYVMKLFDRSLDLAKYKETTPLYPICRAWMINQPRSTSIKNLRDKRTPSPEIRDKRGDLLEKFNARMIDKISHLPAPKEATCARIPSPTPEQKAASKDKIDLKYNLDSPPISRDQIMADFKQRWTKIREKWVANSEQYNERYIASFELFDAMQRDIE</sequence>
<protein>
    <submittedName>
        <fullName evidence="1">Putative myb-interacting protein</fullName>
    </submittedName>
</protein>